<proteinExistence type="predicted"/>
<dbReference type="EMBL" id="MN740593">
    <property type="protein sequence ID" value="QHS77675.1"/>
    <property type="molecule type" value="Genomic_DNA"/>
</dbReference>
<evidence type="ECO:0000313" key="1">
    <source>
        <dbReference type="EMBL" id="QHS77675.1"/>
    </source>
</evidence>
<accession>A0A6C0AE61</accession>
<sequence>MKTVYLYQTSGNFKYEREYLCLTTKQDSDFYIGEIEIPENVDKISFAHTISDESNIFFTDKDTFLNDNLIKCKISINEYYKKNYGDNKKDIEIIDVQIFNVINRLNDCIIHYIEPLKYCCISKQETFYNYIENIQVEDRIITTKELERRMLLGIPESVEMKTMCMEISTDVTYSFRGLNMNKSIKELYFPIWNIGINYHSNTQKILFNVEKRYKRSNSKNTVHLQKEAYEIKSEIIFGDKLNKIYKTILSFSMCENSKNDIQNFIIDSLKDESI</sequence>
<name>A0A6C0AE61_9ZZZZ</name>
<protein>
    <submittedName>
        <fullName evidence="1">Uncharacterized protein</fullName>
    </submittedName>
</protein>
<dbReference type="AlphaFoldDB" id="A0A6C0AE61"/>
<reference evidence="1" key="1">
    <citation type="journal article" date="2020" name="Nature">
        <title>Giant virus diversity and host interactions through global metagenomics.</title>
        <authorList>
            <person name="Schulz F."/>
            <person name="Roux S."/>
            <person name="Paez-Espino D."/>
            <person name="Jungbluth S."/>
            <person name="Walsh D.A."/>
            <person name="Denef V.J."/>
            <person name="McMahon K.D."/>
            <person name="Konstantinidis K.T."/>
            <person name="Eloe-Fadrosh E.A."/>
            <person name="Kyrpides N.C."/>
            <person name="Woyke T."/>
        </authorList>
    </citation>
    <scope>NUCLEOTIDE SEQUENCE</scope>
    <source>
        <strain evidence="1">GVMAG-S-1021933-23</strain>
    </source>
</reference>
<organism evidence="1">
    <name type="scientific">viral metagenome</name>
    <dbReference type="NCBI Taxonomy" id="1070528"/>
    <lineage>
        <taxon>unclassified sequences</taxon>
        <taxon>metagenomes</taxon>
        <taxon>organismal metagenomes</taxon>
    </lineage>
</organism>